<accession>A0A1S6KRU7</accession>
<evidence type="ECO:0000313" key="1">
    <source>
        <dbReference type="EMBL" id="AQT24089.1"/>
    </source>
</evidence>
<keyword evidence="1" id="KW-0614">Plasmid</keyword>
<dbReference type="AlphaFoldDB" id="A0A1S6KRU7"/>
<dbReference type="EMBL" id="KY401053">
    <property type="protein sequence ID" value="AQT24089.1"/>
    <property type="molecule type" value="Genomic_DNA"/>
</dbReference>
<sequence>MPFVDYASYIHTNAFDVGIPKNHSLKCFCLPLYPSIAMQWYKKAFW</sequence>
<name>A0A1S6KRU7_SALEN</name>
<reference evidence="1" key="1">
    <citation type="submission" date="2016-12" db="EMBL/GenBank/DDBJ databases">
        <title>Fusion of virulence plasmid pSEN and IncHI2 resistance plasmid in Salmonella enteritidis.</title>
        <authorList>
            <person name="Wong M.H."/>
            <person name="Chen S."/>
        </authorList>
    </citation>
    <scope>NUCLEOTIDE SEQUENCE</scope>
    <source>
        <strain evidence="1">SE380</strain>
        <plasmid evidence="1">unnamed</plasmid>
    </source>
</reference>
<organism evidence="1">
    <name type="scientific">Salmonella enteritidis</name>
    <dbReference type="NCBI Taxonomy" id="149539"/>
    <lineage>
        <taxon>Bacteria</taxon>
        <taxon>Pseudomonadati</taxon>
        <taxon>Pseudomonadota</taxon>
        <taxon>Gammaproteobacteria</taxon>
        <taxon>Enterobacterales</taxon>
        <taxon>Enterobacteriaceae</taxon>
        <taxon>Salmonella</taxon>
    </lineage>
</organism>
<proteinExistence type="predicted"/>
<protein>
    <submittedName>
        <fullName evidence="1">Uncharacterized protein</fullName>
    </submittedName>
</protein>
<geneLocation type="plasmid" evidence="1">
    <name>unnamed</name>
</geneLocation>